<dbReference type="AlphaFoldDB" id="A0AA46K0Y9"/>
<evidence type="ECO:0008006" key="3">
    <source>
        <dbReference type="Google" id="ProtNLM"/>
    </source>
</evidence>
<reference evidence="1 2" key="2">
    <citation type="submission" date="2019-07" db="EMBL/GenBank/DDBJ databases">
        <title>Investigation of anaerobic lignin degradation for improved lignocellulosic biofuels.</title>
        <authorList>
            <person name="Deangelis K.PhD."/>
        </authorList>
    </citation>
    <scope>NUCLEOTIDE SEQUENCE [LARGE SCALE GENOMIC DNA]</scope>
    <source>
        <strain evidence="1 2">106R</strain>
    </source>
</reference>
<evidence type="ECO:0000313" key="2">
    <source>
        <dbReference type="Proteomes" id="UP000320710"/>
    </source>
</evidence>
<dbReference type="Proteomes" id="UP000320710">
    <property type="component" value="Unassembled WGS sequence"/>
</dbReference>
<gene>
    <name evidence="1" type="ORF">FHU12_5410</name>
</gene>
<proteinExistence type="predicted"/>
<comment type="caution">
    <text evidence="1">The sequence shown here is derived from an EMBL/GenBank/DDBJ whole genome shotgun (WGS) entry which is preliminary data.</text>
</comment>
<protein>
    <recommendedName>
        <fullName evidence="3">Molybdopterin-guanine dinucleotide biosynthesis protein MobC</fullName>
    </recommendedName>
</protein>
<sequence length="117" mass="13146">MIWFNRVTSKLLKSEDYMAGTKFYTQEQLEEAKLALESLPDLTPNKISRTELLESLKENIISLAKSKGYTASEIKSALQMVDVSVSEKAISEIIRASKNPVKKRGKSPVKQVNNQSQ</sequence>
<organism evidence="1 2">
    <name type="scientific">Serratia marcescens</name>
    <dbReference type="NCBI Taxonomy" id="615"/>
    <lineage>
        <taxon>Bacteria</taxon>
        <taxon>Pseudomonadati</taxon>
        <taxon>Pseudomonadota</taxon>
        <taxon>Gammaproteobacteria</taxon>
        <taxon>Enterobacterales</taxon>
        <taxon>Yersiniaceae</taxon>
        <taxon>Serratia</taxon>
    </lineage>
</organism>
<name>A0AA46K0Y9_SERMA</name>
<dbReference type="EMBL" id="VFMJ01000002">
    <property type="protein sequence ID" value="TQI77540.1"/>
    <property type="molecule type" value="Genomic_DNA"/>
</dbReference>
<accession>A0AA46K0Y9</accession>
<reference evidence="1 2" key="1">
    <citation type="submission" date="2019-06" db="EMBL/GenBank/DDBJ databases">
        <authorList>
            <person name="Deangelis K."/>
            <person name="Huntemann M."/>
            <person name="Clum A."/>
            <person name="Pillay M."/>
            <person name="Palaniappan K."/>
            <person name="Varghese N."/>
            <person name="Mikhailova N."/>
            <person name="Stamatis D."/>
            <person name="Reddy T."/>
            <person name="Daum C."/>
            <person name="Shapiro N."/>
            <person name="Ivanova N."/>
            <person name="Kyrpides N."/>
            <person name="Woyke T."/>
        </authorList>
    </citation>
    <scope>NUCLEOTIDE SEQUENCE [LARGE SCALE GENOMIC DNA]</scope>
    <source>
        <strain evidence="1 2">106R</strain>
    </source>
</reference>
<evidence type="ECO:0000313" key="1">
    <source>
        <dbReference type="EMBL" id="TQI77540.1"/>
    </source>
</evidence>